<dbReference type="GO" id="GO:0019901">
    <property type="term" value="F:protein kinase binding"/>
    <property type="evidence" value="ECO:0007669"/>
    <property type="project" value="Ensembl"/>
</dbReference>
<dbReference type="PROSITE" id="PS50004">
    <property type="entry name" value="C2"/>
    <property type="match status" value="1"/>
</dbReference>
<dbReference type="CDD" id="cd10341">
    <property type="entry name" value="SH2_N-SH2_PLC_gamma_like"/>
    <property type="match status" value="1"/>
</dbReference>
<dbReference type="SMART" id="SM00326">
    <property type="entry name" value="SH3"/>
    <property type="match status" value="1"/>
</dbReference>
<evidence type="ECO:0000256" key="16">
    <source>
        <dbReference type="ARBA" id="ARBA00023273"/>
    </source>
</evidence>
<evidence type="ECO:0000259" key="26">
    <source>
        <dbReference type="PROSITE" id="PS50002"/>
    </source>
</evidence>
<dbReference type="PROSITE" id="PS00018">
    <property type="entry name" value="EF_HAND_1"/>
    <property type="match status" value="1"/>
</dbReference>
<dbReference type="GeneID" id="116740089"/>
<evidence type="ECO:0000256" key="3">
    <source>
        <dbReference type="ARBA" id="ARBA00004510"/>
    </source>
</evidence>
<feature type="modified residue" description="Phosphoserine" evidence="21">
    <location>
        <position position="1222"/>
    </location>
</feature>
<evidence type="ECO:0000313" key="32">
    <source>
        <dbReference type="Proteomes" id="UP000694554"/>
    </source>
</evidence>
<keyword evidence="16" id="KW-0966">Cell projection</keyword>
<gene>
    <name evidence="31" type="primary">PLCG1</name>
</gene>
<dbReference type="PIRSF" id="PIRSF000952">
    <property type="entry name" value="PLC-gamma"/>
    <property type="match status" value="1"/>
</dbReference>
<dbReference type="Pfam" id="PF00017">
    <property type="entry name" value="SH2"/>
    <property type="match status" value="2"/>
</dbReference>
<dbReference type="SUPFAM" id="SSF55550">
    <property type="entry name" value="SH2 domain"/>
    <property type="match status" value="2"/>
</dbReference>
<dbReference type="Gene3D" id="2.30.30.40">
    <property type="entry name" value="SH3 Domains"/>
    <property type="match status" value="1"/>
</dbReference>
<dbReference type="InterPro" id="IPR056586">
    <property type="entry name" value="EF-hand_PLCG1"/>
</dbReference>
<dbReference type="InterPro" id="IPR018247">
    <property type="entry name" value="EF_Hand_1_Ca_BS"/>
</dbReference>
<evidence type="ECO:0000256" key="10">
    <source>
        <dbReference type="ARBA" id="ARBA00022843"/>
    </source>
</evidence>
<dbReference type="CDD" id="cd09932">
    <property type="entry name" value="SH2_C-SH2_PLC_gamma_like"/>
    <property type="match status" value="1"/>
</dbReference>
<dbReference type="SUPFAM" id="SSF51695">
    <property type="entry name" value="PLC-like phosphodiesterases"/>
    <property type="match status" value="1"/>
</dbReference>
<name>A0A8C9DYJ3_PHOSS</name>
<evidence type="ECO:0000256" key="20">
    <source>
        <dbReference type="PIRNR" id="PIRNR000952"/>
    </source>
</evidence>
<feature type="domain" description="C2" evidence="28">
    <location>
        <begin position="1071"/>
        <end position="1194"/>
    </location>
</feature>
<dbReference type="GO" id="GO:0010634">
    <property type="term" value="P:positive regulation of epithelial cell migration"/>
    <property type="evidence" value="ECO:0007669"/>
    <property type="project" value="Ensembl"/>
</dbReference>
<dbReference type="PROSITE" id="PS50008">
    <property type="entry name" value="PIPLC_Y_DOMAIN"/>
    <property type="match status" value="1"/>
</dbReference>
<dbReference type="Gene3D" id="3.30.505.10">
    <property type="entry name" value="SH2 domain"/>
    <property type="match status" value="2"/>
</dbReference>
<dbReference type="PRINTS" id="PR00390">
    <property type="entry name" value="PHPHLIPASEC"/>
</dbReference>
<keyword evidence="15 20" id="KW-0807">Transducer</keyword>
<dbReference type="GO" id="GO:0005829">
    <property type="term" value="C:cytosol"/>
    <property type="evidence" value="ECO:0007669"/>
    <property type="project" value="Ensembl"/>
</dbReference>
<feature type="domain" description="SH2" evidence="25">
    <location>
        <begin position="550"/>
        <end position="657"/>
    </location>
</feature>
<evidence type="ECO:0000256" key="4">
    <source>
        <dbReference type="ARBA" id="ARBA00022443"/>
    </source>
</evidence>
<dbReference type="Gene3D" id="2.30.29.30">
    <property type="entry name" value="Pleckstrin-homology domain (PH domain)/Phosphotyrosine-binding domain (PTB)"/>
    <property type="match status" value="1"/>
</dbReference>
<dbReference type="GO" id="GO:0032587">
    <property type="term" value="C:ruffle membrane"/>
    <property type="evidence" value="ECO:0007669"/>
    <property type="project" value="Ensembl"/>
</dbReference>
<dbReference type="GO" id="GO:0005168">
    <property type="term" value="F:neurotrophin TRKA receptor binding"/>
    <property type="evidence" value="ECO:0007669"/>
    <property type="project" value="Ensembl"/>
</dbReference>
<dbReference type="PRINTS" id="PR00401">
    <property type="entry name" value="SH2DOMAIN"/>
</dbReference>
<comment type="catalytic activity">
    <reaction evidence="18">
        <text>a 1,2-diacyl-sn-glycero-3-phospho-(1D-myo-inositol) + H2O = 1D-myo-inositol 1-phosphate + a 1,2-diacyl-sn-glycerol + H(+)</text>
        <dbReference type="Rhea" id="RHEA:43484"/>
        <dbReference type="ChEBI" id="CHEBI:15377"/>
        <dbReference type="ChEBI" id="CHEBI:15378"/>
        <dbReference type="ChEBI" id="CHEBI:17815"/>
        <dbReference type="ChEBI" id="CHEBI:57880"/>
        <dbReference type="ChEBI" id="CHEBI:58433"/>
    </reaction>
    <physiologicalReaction direction="left-to-right" evidence="18">
        <dbReference type="Rhea" id="RHEA:43485"/>
    </physiologicalReaction>
</comment>
<keyword evidence="5" id="KW-0597">Phosphoprotein</keyword>
<dbReference type="CDD" id="cd08592">
    <property type="entry name" value="PI-PLCc_gamma"/>
    <property type="match status" value="1"/>
</dbReference>
<proteinExistence type="predicted"/>
<dbReference type="InterPro" id="IPR001192">
    <property type="entry name" value="PI-PLC_fam"/>
</dbReference>
<evidence type="ECO:0000313" key="31">
    <source>
        <dbReference type="Ensembl" id="ENSPSNP00000006158.1"/>
    </source>
</evidence>
<dbReference type="Proteomes" id="UP000694554">
    <property type="component" value="Chromosome 15"/>
</dbReference>
<dbReference type="PROSITE" id="PS50001">
    <property type="entry name" value="SH2"/>
    <property type="match status" value="2"/>
</dbReference>
<evidence type="ECO:0000259" key="30">
    <source>
        <dbReference type="PROSITE" id="PS50222"/>
    </source>
</evidence>
<reference evidence="31" key="3">
    <citation type="submission" date="2025-09" db="UniProtKB">
        <authorList>
            <consortium name="Ensembl"/>
        </authorList>
    </citation>
    <scope>IDENTIFICATION</scope>
</reference>
<dbReference type="GeneTree" id="ENSGT00940000158901"/>
<dbReference type="SMART" id="SM00239">
    <property type="entry name" value="C2"/>
    <property type="match status" value="1"/>
</dbReference>
<feature type="domain" description="SH2" evidence="25">
    <location>
        <begin position="668"/>
        <end position="756"/>
    </location>
</feature>
<dbReference type="FunFam" id="3.20.20.190:FF:000007">
    <property type="entry name" value="1-phosphatidylinositol 4,5-bisphosphate phosphodiesterase gamma"/>
    <property type="match status" value="1"/>
</dbReference>
<dbReference type="Pfam" id="PF00168">
    <property type="entry name" value="C2"/>
    <property type="match status" value="1"/>
</dbReference>
<dbReference type="RefSeq" id="XP_032461179.1">
    <property type="nucleotide sequence ID" value="XM_032605288.1"/>
</dbReference>
<dbReference type="CDD" id="cd11970">
    <property type="entry name" value="SH3_PLCgamma1"/>
    <property type="match status" value="1"/>
</dbReference>
<dbReference type="FunFam" id="3.20.20.190:FF:000004">
    <property type="entry name" value="1-phosphatidylinositol 4,5-bisphosphate phosphodiesterase gamma"/>
    <property type="match status" value="1"/>
</dbReference>
<dbReference type="Ensembl" id="ENSPSNT00000007022.1">
    <property type="protein sequence ID" value="ENSPSNP00000006158.1"/>
    <property type="gene ID" value="ENSPSNG00000004570.1"/>
</dbReference>
<evidence type="ECO:0000256" key="7">
    <source>
        <dbReference type="ARBA" id="ARBA00022737"/>
    </source>
</evidence>
<dbReference type="Pfam" id="PF23583">
    <property type="entry name" value="EF_HAND_2_PLCG"/>
    <property type="match status" value="1"/>
</dbReference>
<dbReference type="CDD" id="cd13362">
    <property type="entry name" value="PH_PLC_gamma"/>
    <property type="match status" value="1"/>
</dbReference>
<dbReference type="InterPro" id="IPR000008">
    <property type="entry name" value="C2_dom"/>
</dbReference>
<dbReference type="FunFam" id="3.30.505.10:FF:000009">
    <property type="entry name" value="1-phosphatidylinositol 4,5-bisphosphate phosphodiesterase gamma"/>
    <property type="match status" value="1"/>
</dbReference>
<dbReference type="PROSITE" id="PS50222">
    <property type="entry name" value="EF_HAND_2"/>
    <property type="match status" value="1"/>
</dbReference>
<sequence length="1291" mass="148260">MAGAASPCANGCGPGAPSDAEVLHLCRSLEVGTVMTLFYSKKSQRPERKTFQVKLETRQITWSRGADKIEGAIDIREIKEIRPGKTSRDFDRYQEDPAFRPDQSHCFVILYGMEFRLKTLSLQATSEDEVNMWIKGLTWLMEDTLQAATPLQIERWLRKQFYSVDRNREDRISAKDLKNMLSQVNYRVPNMRFLRERLTDLEQRTSDITYGQFAQLYRSLMYSAQKTMDLPFLEASALRAGERPELCRVSLPEFQQFLLKYQGELWAVDRLQVQEFMLSFLRDPLREIEEPYFFLDEFVTFLFSKENSIWNSQLDAVCPDTMNNPLSHYWISSSHNTYLTGDQFSSESSLEAYARCLRMGCRCIELDCWDGPDGMPVIYHGHTLTTKIKFSDVLHTIKEHAFVASEYPVILSIEDHCSIAQQRNMAQYFKKVLGDTLLTKPVDIAADGLPSPSQLKRKILIKHKKLAEGSAYEEVPTSVMYSENDISNSIKNGILYLEDPVNHEWYPHYFVLTSSKIYYSEETSSDQGNEDEEEPKEASGSTELHSNEKWFHGKLGAGRDGRHIAERLLTEYCIETGAPDGSFLVRESETFVGDYTLSFWRNGKVQHCRIHSRQDAGTPKFFLTDNLVFDSLYDLITHYQQVPLRCNEFEMRLSEPVPQTNAHESKEWYHASLTRAQAEHMLMRVPRDGAFLVRKRNEPNSYAISFRAEGKIKHCRVQQEGQTVMLGNSEFDSLVDLVSYYEKHPLYRKMKLRYPINEEALEKIGTAEPDYGALYEGRNPGFYVEANPMPTFKCAVKALFDYKAQREDELTFTKSAIIQNVEKQEGGWWRGDYGGKKQLWFPSNYVEEMVSPAALEPEREHLDENSPLGDLLRGVLDVPACQIAIRPEGKNNRPFVFSISMASVAHWSLDVAADSQEELQDWVKKIREVAQTADARLTEGKMMERRKKIALELSELVVYCRPVPFDEEKIGTERACYRDMSSFPETKAEKYVNKAKGKKFLQYNRLQLSRIYPKGQRLDSSNYDPLPMWICGSQLVALNFQTPDKPMQMNQALFLAGGHCGYVLQPSIMRDEAFDPFDKSSLRGLEPCAICIEVLGARHLPKNGRGIVCPFVEIEVAGAEYDSTKQKTEFVVDNGLNPMWPAKPFHFQISNPEFAFLRFVVYEEDMFSDQNFLAQATFPVKGLKTGYRAVPLKNNYSEDLELASLLVKVDVFPAKQENGDLSPFGGASLRERGCDASGQLFHGRAREGSFEARYQQPFEDFRISQEHLADHFDSRERRAPRRTRVNGDNRL</sequence>
<dbReference type="GO" id="GO:0051281">
    <property type="term" value="P:positive regulation of release of sequestered calcium ion into cytosol"/>
    <property type="evidence" value="ECO:0007669"/>
    <property type="project" value="Ensembl"/>
</dbReference>
<dbReference type="InterPro" id="IPR000909">
    <property type="entry name" value="PLipase_C_PInositol-sp_X_dom"/>
</dbReference>
<dbReference type="InterPro" id="IPR017946">
    <property type="entry name" value="PLC-like_Pdiesterase_TIM-brl"/>
</dbReference>
<dbReference type="SMART" id="SM00252">
    <property type="entry name" value="SH2"/>
    <property type="match status" value="2"/>
</dbReference>
<dbReference type="InterPro" id="IPR001452">
    <property type="entry name" value="SH3_domain"/>
</dbReference>
<dbReference type="Pfam" id="PF00388">
    <property type="entry name" value="PI-PLC-X"/>
    <property type="match status" value="1"/>
</dbReference>
<dbReference type="CTD" id="5335"/>
<evidence type="ECO:0000256" key="19">
    <source>
        <dbReference type="ARBA" id="ARBA00053042"/>
    </source>
</evidence>
<reference evidence="31" key="2">
    <citation type="submission" date="2025-08" db="UniProtKB">
        <authorList>
            <consortium name="Ensembl"/>
        </authorList>
    </citation>
    <scope>IDENTIFICATION</scope>
</reference>
<feature type="domain" description="EF-hand" evidence="30">
    <location>
        <begin position="152"/>
        <end position="187"/>
    </location>
</feature>
<dbReference type="SUPFAM" id="SSF50729">
    <property type="entry name" value="PH domain-like"/>
    <property type="match status" value="1"/>
</dbReference>
<dbReference type="KEGG" id="psiu:116740089"/>
<feature type="modified residue" description="Phosphoserine" evidence="21">
    <location>
        <position position="1249"/>
    </location>
</feature>
<dbReference type="GO" id="GO:0051209">
    <property type="term" value="P:release of sequestered calcium ion into cytosol"/>
    <property type="evidence" value="ECO:0007669"/>
    <property type="project" value="TreeGrafter"/>
</dbReference>
<keyword evidence="11 20" id="KW-0442">Lipid degradation</keyword>
<dbReference type="InterPro" id="IPR000980">
    <property type="entry name" value="SH2"/>
</dbReference>
<dbReference type="FunFam" id="2.60.40.150:FF:000067">
    <property type="entry name" value="1-phosphatidylinositol 4,5-bisphosphate phosphodiesterase gamma"/>
    <property type="match status" value="1"/>
</dbReference>
<evidence type="ECO:0000256" key="6">
    <source>
        <dbReference type="ARBA" id="ARBA00022723"/>
    </source>
</evidence>
<dbReference type="GO" id="GO:0016477">
    <property type="term" value="P:cell migration"/>
    <property type="evidence" value="ECO:0007669"/>
    <property type="project" value="Ensembl"/>
</dbReference>
<evidence type="ECO:0000256" key="22">
    <source>
        <dbReference type="PROSITE-ProRule" id="PRU00191"/>
    </source>
</evidence>
<dbReference type="SMART" id="SM00149">
    <property type="entry name" value="PLCYc"/>
    <property type="match status" value="1"/>
</dbReference>
<dbReference type="GO" id="GO:0009395">
    <property type="term" value="P:phospholipid catabolic process"/>
    <property type="evidence" value="ECO:0007669"/>
    <property type="project" value="UniProtKB-UniRule"/>
</dbReference>
<dbReference type="PANTHER" id="PTHR10336:SF173">
    <property type="entry name" value="1-PHOSPHATIDYLINOSITOL 4,5-BISPHOSPHATE PHOSPHODIESTERASE GAMMA-1"/>
    <property type="match status" value="1"/>
</dbReference>
<evidence type="ECO:0000256" key="11">
    <source>
        <dbReference type="ARBA" id="ARBA00022963"/>
    </source>
</evidence>
<dbReference type="InterPro" id="IPR001711">
    <property type="entry name" value="PLipase_C_Pinositol-sp_Y"/>
</dbReference>
<dbReference type="Gene3D" id="2.60.40.150">
    <property type="entry name" value="C2 domain"/>
    <property type="match status" value="1"/>
</dbReference>
<dbReference type="InterPro" id="IPR036028">
    <property type="entry name" value="SH3-like_dom_sf"/>
</dbReference>
<evidence type="ECO:0000256" key="5">
    <source>
        <dbReference type="ARBA" id="ARBA00022553"/>
    </source>
</evidence>
<feature type="region of interest" description="Disordered" evidence="24">
    <location>
        <begin position="1272"/>
        <end position="1291"/>
    </location>
</feature>
<comment type="cofactor">
    <cofactor evidence="1">
        <name>Ca(2+)</name>
        <dbReference type="ChEBI" id="CHEBI:29108"/>
    </cofactor>
</comment>
<dbReference type="SMART" id="SM00148">
    <property type="entry name" value="PLCXc"/>
    <property type="match status" value="1"/>
</dbReference>
<evidence type="ECO:0000256" key="12">
    <source>
        <dbReference type="ARBA" id="ARBA00022990"/>
    </source>
</evidence>
<dbReference type="GO" id="GO:1905564">
    <property type="term" value="P:positive regulation of vascular endothelial cell proliferation"/>
    <property type="evidence" value="ECO:0007669"/>
    <property type="project" value="Ensembl"/>
</dbReference>
<dbReference type="InterPro" id="IPR001849">
    <property type="entry name" value="PH_domain"/>
</dbReference>
<dbReference type="InterPro" id="IPR036860">
    <property type="entry name" value="SH2_dom_sf"/>
</dbReference>
<dbReference type="Pfam" id="PF00169">
    <property type="entry name" value="PH"/>
    <property type="match status" value="1"/>
</dbReference>
<organism evidence="31 32">
    <name type="scientific">Phocoena sinus</name>
    <name type="common">Vaquita</name>
    <dbReference type="NCBI Taxonomy" id="42100"/>
    <lineage>
        <taxon>Eukaryota</taxon>
        <taxon>Metazoa</taxon>
        <taxon>Chordata</taxon>
        <taxon>Craniata</taxon>
        <taxon>Vertebrata</taxon>
        <taxon>Euteleostomi</taxon>
        <taxon>Mammalia</taxon>
        <taxon>Eutheria</taxon>
        <taxon>Laurasiatheria</taxon>
        <taxon>Artiodactyla</taxon>
        <taxon>Whippomorpha</taxon>
        <taxon>Cetacea</taxon>
        <taxon>Odontoceti</taxon>
        <taxon>Phocoenidae</taxon>
        <taxon>Phocoena</taxon>
    </lineage>
</organism>
<dbReference type="SUPFAM" id="SSF47473">
    <property type="entry name" value="EF-hand"/>
    <property type="match status" value="1"/>
</dbReference>
<keyword evidence="12" id="KW-0007">Acetylation</keyword>
<evidence type="ECO:0000256" key="13">
    <source>
        <dbReference type="ARBA" id="ARBA00022999"/>
    </source>
</evidence>
<dbReference type="GO" id="GO:0043536">
    <property type="term" value="P:positive regulation of blood vessel endothelial cell migration"/>
    <property type="evidence" value="ECO:0007669"/>
    <property type="project" value="Ensembl"/>
</dbReference>
<dbReference type="GO" id="GO:0048015">
    <property type="term" value="P:phosphatidylinositol-mediated signaling"/>
    <property type="evidence" value="ECO:0007669"/>
    <property type="project" value="TreeGrafter"/>
</dbReference>
<evidence type="ECO:0000256" key="23">
    <source>
        <dbReference type="PROSITE-ProRule" id="PRU00192"/>
    </source>
</evidence>
<feature type="region of interest" description="Disordered" evidence="24">
    <location>
        <begin position="522"/>
        <end position="544"/>
    </location>
</feature>
<evidence type="ECO:0000256" key="21">
    <source>
        <dbReference type="PIRSR" id="PIRSR000952-1"/>
    </source>
</evidence>
<dbReference type="GO" id="GO:0005509">
    <property type="term" value="F:calcium ion binding"/>
    <property type="evidence" value="ECO:0007669"/>
    <property type="project" value="InterPro"/>
</dbReference>
<evidence type="ECO:0000256" key="8">
    <source>
        <dbReference type="ARBA" id="ARBA00022801"/>
    </source>
</evidence>
<evidence type="ECO:0000256" key="18">
    <source>
        <dbReference type="ARBA" id="ARBA00023726"/>
    </source>
</evidence>
<dbReference type="InterPro" id="IPR035024">
    <property type="entry name" value="PLC-gamma_N-SH2"/>
</dbReference>
<comment type="function">
    <text evidence="19">Mediates the production of the second messenger molecules diacylglycerol (DAG) and inositol 1,4,5-trisphosphate (IP3). Plays an important role in the regulation of intracellular signaling cascades. Becomes activated in response to ligand-mediated activation of receptor-type tyrosine kinases, such as PDGFRA, PDGFRB, EGFR, FGFR1, FGFR2, FGFR3 and FGFR4. Plays a role in actin reorganization and cell migration. Guanine nucleotide exchange factor that binds the GTPase DNM1 and catalyzes the dissociation of GDP, allowing a GTP molecule to bind in its place, therefore enhancing DNM1-dependent endocytosis.</text>
</comment>
<dbReference type="SUPFAM" id="SSF50044">
    <property type="entry name" value="SH3-domain"/>
    <property type="match status" value="1"/>
</dbReference>
<feature type="domain" description="PH" evidence="27">
    <location>
        <begin position="27"/>
        <end position="142"/>
    </location>
</feature>
<dbReference type="Gene3D" id="3.20.20.190">
    <property type="entry name" value="Phosphatidylinositol (PI) phosphodiesterase"/>
    <property type="match status" value="2"/>
</dbReference>
<dbReference type="FunFam" id="3.30.505.10:FF:000011">
    <property type="entry name" value="1-phosphatidylinositol 4,5-bisphosphate phosphodiesterase gamma"/>
    <property type="match status" value="1"/>
</dbReference>
<feature type="domain" description="PH" evidence="27">
    <location>
        <begin position="873"/>
        <end position="931"/>
    </location>
</feature>
<comment type="catalytic activity">
    <reaction evidence="17">
        <text>a 1,2-diacyl-sn-glycero-3-phospho-(1D-myo-inositol-4,5-bisphosphate) + H2O = 1D-myo-inositol 1,4,5-trisphosphate + a 1,2-diacyl-sn-glycerol + H(+)</text>
        <dbReference type="Rhea" id="RHEA:33179"/>
        <dbReference type="ChEBI" id="CHEBI:15377"/>
        <dbReference type="ChEBI" id="CHEBI:15378"/>
        <dbReference type="ChEBI" id="CHEBI:17815"/>
        <dbReference type="ChEBI" id="CHEBI:58456"/>
        <dbReference type="ChEBI" id="CHEBI:203600"/>
        <dbReference type="EC" id="3.1.4.11"/>
    </reaction>
    <physiologicalReaction direction="left-to-right" evidence="17">
        <dbReference type="Rhea" id="RHEA:33180"/>
    </physiologicalReaction>
</comment>
<dbReference type="InterPro" id="IPR035724">
    <property type="entry name" value="PLCgamma1_SH3"/>
</dbReference>
<keyword evidence="6" id="KW-0479">Metal-binding</keyword>
<evidence type="ECO:0000259" key="27">
    <source>
        <dbReference type="PROSITE" id="PS50003"/>
    </source>
</evidence>
<dbReference type="PROSITE" id="PS50003">
    <property type="entry name" value="PH_DOMAIN"/>
    <property type="match status" value="2"/>
</dbReference>
<dbReference type="PROSITE" id="PS50002">
    <property type="entry name" value="SH3"/>
    <property type="match status" value="1"/>
</dbReference>
<dbReference type="EC" id="3.1.4.11" evidence="20"/>
<dbReference type="InterPro" id="IPR035892">
    <property type="entry name" value="C2_domain_sf"/>
</dbReference>
<accession>A0A8C9DYJ3</accession>
<dbReference type="Pfam" id="PF00018">
    <property type="entry name" value="SH3_1"/>
    <property type="match status" value="1"/>
</dbReference>
<evidence type="ECO:0000259" key="29">
    <source>
        <dbReference type="PROSITE" id="PS50008"/>
    </source>
</evidence>
<feature type="domain" description="PI-PLC Y-box" evidence="29">
    <location>
        <begin position="953"/>
        <end position="1070"/>
    </location>
</feature>
<keyword evidence="14 20" id="KW-0443">Lipid metabolism</keyword>
<comment type="subcellular location">
    <subcellularLocation>
        <location evidence="3">Cell projection</location>
        <location evidence="3">Lamellipodium</location>
    </subcellularLocation>
    <subcellularLocation>
        <location evidence="2">Cell projection</location>
        <location evidence="2">Ruffle</location>
    </subcellularLocation>
</comment>
<dbReference type="FunFam" id="2.30.29.30:FF:000155">
    <property type="entry name" value="1-phosphatidylinositol 4,5-bisphosphate phosphodiesterase gamma"/>
    <property type="match status" value="1"/>
</dbReference>
<evidence type="ECO:0000256" key="14">
    <source>
        <dbReference type="ARBA" id="ARBA00023098"/>
    </source>
</evidence>
<dbReference type="PANTHER" id="PTHR10336">
    <property type="entry name" value="PHOSPHOINOSITIDE-SPECIFIC PHOSPHOLIPASE C FAMILY PROTEIN"/>
    <property type="match status" value="1"/>
</dbReference>
<keyword evidence="32" id="KW-1185">Reference proteome</keyword>
<dbReference type="PRINTS" id="PR00452">
    <property type="entry name" value="SH3DOMAIN"/>
</dbReference>
<dbReference type="GO" id="GO:0004435">
    <property type="term" value="F:phosphatidylinositol-4,5-bisphosphate phospholipase C activity"/>
    <property type="evidence" value="ECO:0007669"/>
    <property type="project" value="UniProtKB-UniRule"/>
</dbReference>
<dbReference type="InterPro" id="IPR011992">
    <property type="entry name" value="EF-hand-dom_pair"/>
</dbReference>
<reference evidence="31" key="1">
    <citation type="submission" date="2019-08" db="EMBL/GenBank/DDBJ databases">
        <title>Phocoena sinus (Vaquita) genome, mPhoSin1, primary haplotype.</title>
        <authorList>
            <person name="Morin P."/>
            <person name="Mountcastle J."/>
            <person name="Fungtammasan C."/>
            <person name="Rhie A."/>
            <person name="Rojas-Bracho L."/>
            <person name="Smith C.R."/>
            <person name="Taylor B.L."/>
            <person name="Gulland F.M.D."/>
            <person name="Musser W."/>
            <person name="Houck M."/>
            <person name="Haase B."/>
            <person name="Paez S."/>
            <person name="Howe K."/>
            <person name="Torrance J."/>
            <person name="Formenti G."/>
            <person name="Phillippy A."/>
            <person name="Ryder O."/>
            <person name="Jarvis E.D."/>
            <person name="Fedrigo O."/>
        </authorList>
    </citation>
    <scope>NUCLEOTIDE SEQUENCE [LARGE SCALE GENOMIC DNA]</scope>
</reference>
<protein>
    <recommendedName>
        <fullName evidence="20">1-phosphatidylinositol 4,5-bisphosphate phosphodiesterase gamma</fullName>
        <ecNumber evidence="20">3.1.4.11</ecNumber>
    </recommendedName>
</protein>
<dbReference type="GO" id="GO:0019722">
    <property type="term" value="P:calcium-mediated signaling"/>
    <property type="evidence" value="ECO:0007669"/>
    <property type="project" value="Ensembl"/>
</dbReference>
<dbReference type="GO" id="GO:2000353">
    <property type="term" value="P:positive regulation of endothelial cell apoptotic process"/>
    <property type="evidence" value="ECO:0007669"/>
    <property type="project" value="Ensembl"/>
</dbReference>
<keyword evidence="4 23" id="KW-0728">SH3 domain</keyword>
<dbReference type="CDD" id="cd00275">
    <property type="entry name" value="C2_PLC_like"/>
    <property type="match status" value="1"/>
</dbReference>
<evidence type="ECO:0000256" key="17">
    <source>
        <dbReference type="ARBA" id="ARBA00023674"/>
    </source>
</evidence>
<dbReference type="SUPFAM" id="SSF49562">
    <property type="entry name" value="C2 domain (Calcium/lipid-binding domain, CaLB)"/>
    <property type="match status" value="1"/>
</dbReference>
<dbReference type="Pfam" id="PF23329">
    <property type="entry name" value="EF_HAND_1_PLCG"/>
    <property type="match status" value="1"/>
</dbReference>
<dbReference type="GO" id="GO:0007173">
    <property type="term" value="P:epidermal growth factor receptor signaling pathway"/>
    <property type="evidence" value="ECO:0007669"/>
    <property type="project" value="Ensembl"/>
</dbReference>
<evidence type="ECO:0000256" key="2">
    <source>
        <dbReference type="ARBA" id="ARBA00004466"/>
    </source>
</evidence>
<evidence type="ECO:0000256" key="15">
    <source>
        <dbReference type="ARBA" id="ARBA00023224"/>
    </source>
</evidence>
<evidence type="ECO:0000259" key="25">
    <source>
        <dbReference type="PROSITE" id="PS50001"/>
    </source>
</evidence>
<dbReference type="GO" id="GO:0045766">
    <property type="term" value="P:positive regulation of angiogenesis"/>
    <property type="evidence" value="ECO:0007669"/>
    <property type="project" value="Ensembl"/>
</dbReference>
<evidence type="ECO:0000256" key="1">
    <source>
        <dbReference type="ARBA" id="ARBA00001913"/>
    </source>
</evidence>
<dbReference type="InterPro" id="IPR016279">
    <property type="entry name" value="PLC-gamma"/>
</dbReference>
<dbReference type="GO" id="GO:0030027">
    <property type="term" value="C:lamellipodium"/>
    <property type="evidence" value="ECO:0007669"/>
    <property type="project" value="UniProtKB-SubCell"/>
</dbReference>
<keyword evidence="13 22" id="KW-0727">SH2 domain</keyword>
<dbReference type="GO" id="GO:0071364">
    <property type="term" value="P:cellular response to epidermal growth factor stimulus"/>
    <property type="evidence" value="ECO:0007669"/>
    <property type="project" value="Ensembl"/>
</dbReference>
<evidence type="ECO:0000256" key="9">
    <source>
        <dbReference type="ARBA" id="ARBA00022837"/>
    </source>
</evidence>
<evidence type="ECO:0000259" key="28">
    <source>
        <dbReference type="PROSITE" id="PS50004"/>
    </source>
</evidence>
<dbReference type="PROSITE" id="PS50007">
    <property type="entry name" value="PIPLC_X_DOMAIN"/>
    <property type="match status" value="1"/>
</dbReference>
<keyword evidence="8 20" id="KW-0378">Hydrolase</keyword>
<dbReference type="SMART" id="SM00233">
    <property type="entry name" value="PH"/>
    <property type="match status" value="3"/>
</dbReference>
<keyword evidence="10" id="KW-0832">Ubl conjugation</keyword>
<dbReference type="Pfam" id="PF00387">
    <property type="entry name" value="PI-PLC-Y"/>
    <property type="match status" value="1"/>
</dbReference>
<feature type="domain" description="SH3" evidence="26">
    <location>
        <begin position="791"/>
        <end position="851"/>
    </location>
</feature>
<dbReference type="FunFam" id="2.30.30.40:FF:000051">
    <property type="entry name" value="1-phosphatidylinositol 4,5-bisphosphate phosphodiesterase gamma"/>
    <property type="match status" value="1"/>
</dbReference>
<dbReference type="InterPro" id="IPR035023">
    <property type="entry name" value="PLC-gamma_C-SH2"/>
</dbReference>
<dbReference type="InterPro" id="IPR057061">
    <property type="entry name" value="PLCG_EF-hand_2"/>
</dbReference>
<keyword evidence="7" id="KW-0677">Repeat</keyword>
<dbReference type="InterPro" id="IPR011993">
    <property type="entry name" value="PH-like_dom_sf"/>
</dbReference>
<evidence type="ECO:0000256" key="24">
    <source>
        <dbReference type="SAM" id="MobiDB-lite"/>
    </source>
</evidence>
<dbReference type="CDD" id="cd13234">
    <property type="entry name" value="PHsplit_PLC_gamma"/>
    <property type="match status" value="1"/>
</dbReference>
<keyword evidence="9" id="KW-0106">Calcium</keyword>
<dbReference type="InterPro" id="IPR002048">
    <property type="entry name" value="EF_hand_dom"/>
</dbReference>
<dbReference type="GO" id="GO:0008180">
    <property type="term" value="C:COP9 signalosome"/>
    <property type="evidence" value="ECO:0007669"/>
    <property type="project" value="Ensembl"/>
</dbReference>
<dbReference type="GO" id="GO:0046488">
    <property type="term" value="P:phosphatidylinositol metabolic process"/>
    <property type="evidence" value="ECO:0007669"/>
    <property type="project" value="TreeGrafter"/>
</dbReference>